<accession>A0A2G5HT72</accession>
<sequence>MCKQAVCGSCQKTTWWGCGSHVPMVMDTVPEAERCSCEPKVEKEGKSYPPMGKQPGT</sequence>
<gene>
    <name evidence="1" type="ORF">CB0940_10316</name>
</gene>
<dbReference type="AlphaFoldDB" id="A0A2G5HT72"/>
<evidence type="ECO:0000313" key="1">
    <source>
        <dbReference type="EMBL" id="PIA95737.1"/>
    </source>
</evidence>
<proteinExistence type="predicted"/>
<evidence type="ECO:0000313" key="2">
    <source>
        <dbReference type="Proteomes" id="UP000230605"/>
    </source>
</evidence>
<dbReference type="EMBL" id="LKMD01000103">
    <property type="protein sequence ID" value="PIA95737.1"/>
    <property type="molecule type" value="Genomic_DNA"/>
</dbReference>
<reference evidence="1 2" key="1">
    <citation type="submission" date="2015-10" db="EMBL/GenBank/DDBJ databases">
        <title>The cercosporin biosynthetic gene cluster was horizontally transferred to several fungal lineages and shown to be expanded in Cercospora beticola based on microsynteny with recipient genomes.</title>
        <authorList>
            <person name="De Jonge R."/>
            <person name="Ebert M.K."/>
            <person name="Suttle J.C."/>
            <person name="Jurick Ii W.M."/>
            <person name="Secor G.A."/>
            <person name="Thomma B.P."/>
            <person name="Van De Peer Y."/>
            <person name="Bolton M.D."/>
        </authorList>
    </citation>
    <scope>NUCLEOTIDE SEQUENCE [LARGE SCALE GENOMIC DNA]</scope>
    <source>
        <strain evidence="1 2">09-40</strain>
    </source>
</reference>
<organism evidence="1 2">
    <name type="scientific">Cercospora beticola</name>
    <name type="common">Sugarbeet leaf spot fungus</name>
    <dbReference type="NCBI Taxonomy" id="122368"/>
    <lineage>
        <taxon>Eukaryota</taxon>
        <taxon>Fungi</taxon>
        <taxon>Dikarya</taxon>
        <taxon>Ascomycota</taxon>
        <taxon>Pezizomycotina</taxon>
        <taxon>Dothideomycetes</taxon>
        <taxon>Dothideomycetidae</taxon>
        <taxon>Mycosphaerellales</taxon>
        <taxon>Mycosphaerellaceae</taxon>
        <taxon>Cercospora</taxon>
    </lineage>
</organism>
<name>A0A2G5HT72_CERBT</name>
<protein>
    <submittedName>
        <fullName evidence="1">Uncharacterized protein</fullName>
    </submittedName>
</protein>
<dbReference type="PANTHER" id="PTHR34724">
    <property type="entry name" value="OS12G0596101 PROTEIN"/>
    <property type="match status" value="1"/>
</dbReference>
<dbReference type="OrthoDB" id="88410at2759"/>
<dbReference type="Proteomes" id="UP000230605">
    <property type="component" value="Chromosome 8"/>
</dbReference>
<dbReference type="PANTHER" id="PTHR34724:SF2">
    <property type="entry name" value="OS12G0596101 PROTEIN"/>
    <property type="match status" value="1"/>
</dbReference>
<comment type="caution">
    <text evidence="1">The sequence shown here is derived from an EMBL/GenBank/DDBJ whole genome shotgun (WGS) entry which is preliminary data.</text>
</comment>